<keyword evidence="3" id="KW-1185">Reference proteome</keyword>
<name>A0ABW7ZZU5_9ACTN</name>
<reference evidence="2 3" key="1">
    <citation type="submission" date="2024-10" db="EMBL/GenBank/DDBJ databases">
        <title>The Natural Products Discovery Center: Release of the First 8490 Sequenced Strains for Exploring Actinobacteria Biosynthetic Diversity.</title>
        <authorList>
            <person name="Kalkreuter E."/>
            <person name="Kautsar S.A."/>
            <person name="Yang D."/>
            <person name="Bader C.D."/>
            <person name="Teijaro C.N."/>
            <person name="Fluegel L."/>
            <person name="Davis C.M."/>
            <person name="Simpson J.R."/>
            <person name="Lauterbach L."/>
            <person name="Steele A.D."/>
            <person name="Gui C."/>
            <person name="Meng S."/>
            <person name="Li G."/>
            <person name="Viehrig K."/>
            <person name="Ye F."/>
            <person name="Su P."/>
            <person name="Kiefer A.F."/>
            <person name="Nichols A."/>
            <person name="Cepeda A.J."/>
            <person name="Yan W."/>
            <person name="Fan B."/>
            <person name="Jiang Y."/>
            <person name="Adhikari A."/>
            <person name="Zheng C.-J."/>
            <person name="Schuster L."/>
            <person name="Cowan T.M."/>
            <person name="Smanski M.J."/>
            <person name="Chevrette M.G."/>
            <person name="De Carvalho L.P.S."/>
            <person name="Shen B."/>
        </authorList>
    </citation>
    <scope>NUCLEOTIDE SEQUENCE [LARGE SCALE GENOMIC DNA]</scope>
    <source>
        <strain evidence="2 3">NPDC049503</strain>
    </source>
</reference>
<evidence type="ECO:0000313" key="2">
    <source>
        <dbReference type="EMBL" id="MFI7439402.1"/>
    </source>
</evidence>
<evidence type="ECO:0000256" key="1">
    <source>
        <dbReference type="SAM" id="MobiDB-lite"/>
    </source>
</evidence>
<dbReference type="EMBL" id="JBITMB010000001">
    <property type="protein sequence ID" value="MFI7439402.1"/>
    <property type="molecule type" value="Genomic_DNA"/>
</dbReference>
<sequence>MPDTSPPVRRSLSLPAPIRRRPRTMLEQTPALVGDDAPAAWRRASIAATATGPGRQR</sequence>
<evidence type="ECO:0000313" key="3">
    <source>
        <dbReference type="Proteomes" id="UP001612928"/>
    </source>
</evidence>
<accession>A0ABW7ZZU5</accession>
<organism evidence="2 3">
    <name type="scientific">Nonomuraea indica</name>
    <dbReference type="NCBI Taxonomy" id="1581193"/>
    <lineage>
        <taxon>Bacteria</taxon>
        <taxon>Bacillati</taxon>
        <taxon>Actinomycetota</taxon>
        <taxon>Actinomycetes</taxon>
        <taxon>Streptosporangiales</taxon>
        <taxon>Streptosporangiaceae</taxon>
        <taxon>Nonomuraea</taxon>
    </lineage>
</organism>
<gene>
    <name evidence="2" type="ORF">ACIBP5_05485</name>
</gene>
<dbReference type="RefSeq" id="WP_397018977.1">
    <property type="nucleotide sequence ID" value="NZ_JBITMB010000001.1"/>
</dbReference>
<proteinExistence type="predicted"/>
<feature type="region of interest" description="Disordered" evidence="1">
    <location>
        <begin position="1"/>
        <end position="31"/>
    </location>
</feature>
<comment type="caution">
    <text evidence="2">The sequence shown here is derived from an EMBL/GenBank/DDBJ whole genome shotgun (WGS) entry which is preliminary data.</text>
</comment>
<protein>
    <submittedName>
        <fullName evidence="2">Uncharacterized protein</fullName>
    </submittedName>
</protein>
<dbReference type="Proteomes" id="UP001612928">
    <property type="component" value="Unassembled WGS sequence"/>
</dbReference>